<dbReference type="PANTHER" id="PTHR24410:SF23">
    <property type="entry name" value="BTB DOMAIN-CONTAINING PROTEIN-RELATED"/>
    <property type="match status" value="1"/>
</dbReference>
<name>A0A9W8XJU8_9PLEO</name>
<evidence type="ECO:0000313" key="2">
    <source>
        <dbReference type="EMBL" id="KAJ4351245.1"/>
    </source>
</evidence>
<accession>A0A9W8XJU8</accession>
<dbReference type="EMBL" id="JAPEUX010000005">
    <property type="protein sequence ID" value="KAJ4351245.1"/>
    <property type="molecule type" value="Genomic_DNA"/>
</dbReference>
<dbReference type="OrthoDB" id="6359816at2759"/>
<dbReference type="Proteomes" id="UP001140513">
    <property type="component" value="Unassembled WGS sequence"/>
</dbReference>
<protein>
    <recommendedName>
        <fullName evidence="1">BTB domain-containing protein</fullName>
    </recommendedName>
</protein>
<sequence>MTHSFSFFNSPFLSDVTIRQVSNGKKTDYHGHKAVLCAHSSFFLKLFSENPVKQENGNVIELHDDDPLHFQRMLKFLYTSVLETHTQTNALHLYTNPIAMYALAVKYGVEQLKVRAVAKFPSDWFLYQNVDWHAEVAEAHYSRCNEVGDQMGIAIARTFLRGAKKFVKSPKFQETIKKYPVLAADVLSVSPLAEGKLW</sequence>
<reference evidence="2" key="1">
    <citation type="submission" date="2022-10" db="EMBL/GenBank/DDBJ databases">
        <title>Tapping the CABI collections for fungal endophytes: first genome assemblies for Collariella, Neodidymelliopsis, Ascochyta clinopodiicola, Didymella pomorum, Didymosphaeria variabile, Neocosmospora piperis and Neocucurbitaria cava.</title>
        <authorList>
            <person name="Hill R."/>
        </authorList>
    </citation>
    <scope>NUCLEOTIDE SEQUENCE</scope>
    <source>
        <strain evidence="2">IMI 356815</strain>
    </source>
</reference>
<evidence type="ECO:0000313" key="3">
    <source>
        <dbReference type="Proteomes" id="UP001140513"/>
    </source>
</evidence>
<dbReference type="RefSeq" id="XP_056069601.1">
    <property type="nucleotide sequence ID" value="XM_056215354.1"/>
</dbReference>
<dbReference type="InterPro" id="IPR011333">
    <property type="entry name" value="SKP1/BTB/POZ_sf"/>
</dbReference>
<feature type="domain" description="BTB" evidence="1">
    <location>
        <begin position="14"/>
        <end position="86"/>
    </location>
</feature>
<proteinExistence type="predicted"/>
<dbReference type="AlphaFoldDB" id="A0A9W8XJU8"/>
<dbReference type="Gene3D" id="3.30.710.10">
    <property type="entry name" value="Potassium Channel Kv1.1, Chain A"/>
    <property type="match status" value="1"/>
</dbReference>
<comment type="caution">
    <text evidence="2">The sequence shown here is derived from an EMBL/GenBank/DDBJ whole genome shotgun (WGS) entry which is preliminary data.</text>
</comment>
<dbReference type="SMART" id="SM00225">
    <property type="entry name" value="BTB"/>
    <property type="match status" value="1"/>
</dbReference>
<dbReference type="Pfam" id="PF00651">
    <property type="entry name" value="BTB"/>
    <property type="match status" value="1"/>
</dbReference>
<dbReference type="SUPFAM" id="SSF54695">
    <property type="entry name" value="POZ domain"/>
    <property type="match status" value="1"/>
</dbReference>
<dbReference type="InterPro" id="IPR051481">
    <property type="entry name" value="BTB-POZ/Galectin-3-binding"/>
</dbReference>
<organism evidence="2 3">
    <name type="scientific">Didymosphaeria variabile</name>
    <dbReference type="NCBI Taxonomy" id="1932322"/>
    <lineage>
        <taxon>Eukaryota</taxon>
        <taxon>Fungi</taxon>
        <taxon>Dikarya</taxon>
        <taxon>Ascomycota</taxon>
        <taxon>Pezizomycotina</taxon>
        <taxon>Dothideomycetes</taxon>
        <taxon>Pleosporomycetidae</taxon>
        <taxon>Pleosporales</taxon>
        <taxon>Massarineae</taxon>
        <taxon>Didymosphaeriaceae</taxon>
        <taxon>Didymosphaeria</taxon>
    </lineage>
</organism>
<dbReference type="GeneID" id="80910114"/>
<gene>
    <name evidence="2" type="ORF">N0V89_006584</name>
</gene>
<dbReference type="PROSITE" id="PS50097">
    <property type="entry name" value="BTB"/>
    <property type="match status" value="1"/>
</dbReference>
<keyword evidence="3" id="KW-1185">Reference proteome</keyword>
<evidence type="ECO:0000259" key="1">
    <source>
        <dbReference type="PROSITE" id="PS50097"/>
    </source>
</evidence>
<dbReference type="InterPro" id="IPR000210">
    <property type="entry name" value="BTB/POZ_dom"/>
</dbReference>
<dbReference type="PANTHER" id="PTHR24410">
    <property type="entry name" value="HL07962P-RELATED"/>
    <property type="match status" value="1"/>
</dbReference>